<proteinExistence type="predicted"/>
<dbReference type="InterPro" id="IPR029058">
    <property type="entry name" value="AB_hydrolase_fold"/>
</dbReference>
<dbReference type="Gene3D" id="3.40.50.1820">
    <property type="entry name" value="alpha/beta hydrolase"/>
    <property type="match status" value="1"/>
</dbReference>
<organism evidence="2 3">
    <name type="scientific">Pseudohoeflea suaedae</name>
    <dbReference type="NCBI Taxonomy" id="877384"/>
    <lineage>
        <taxon>Bacteria</taxon>
        <taxon>Pseudomonadati</taxon>
        <taxon>Pseudomonadota</taxon>
        <taxon>Alphaproteobacteria</taxon>
        <taxon>Hyphomicrobiales</taxon>
        <taxon>Rhizobiaceae</taxon>
        <taxon>Pseudohoeflea</taxon>
    </lineage>
</organism>
<protein>
    <submittedName>
        <fullName evidence="2">Alpha/beta fold hydrolase</fullName>
    </submittedName>
</protein>
<dbReference type="RefSeq" id="WP_133284706.1">
    <property type="nucleotide sequence ID" value="NZ_SMSI01000002.1"/>
</dbReference>
<dbReference type="OrthoDB" id="9785847at2"/>
<evidence type="ECO:0000313" key="3">
    <source>
        <dbReference type="Proteomes" id="UP000295131"/>
    </source>
</evidence>
<accession>A0A4R5PK57</accession>
<reference evidence="2 3" key="1">
    <citation type="journal article" date="2013" name="Int. J. Syst. Evol. Microbiol.">
        <title>Hoeflea suaedae sp. nov., an endophytic bacterium isolated from the root of the halophyte Suaeda maritima.</title>
        <authorList>
            <person name="Chung E.J."/>
            <person name="Park J.A."/>
            <person name="Pramanik P."/>
            <person name="Bibi F."/>
            <person name="Jeon C.O."/>
            <person name="Chung Y.R."/>
        </authorList>
    </citation>
    <scope>NUCLEOTIDE SEQUENCE [LARGE SCALE GENOMIC DNA]</scope>
    <source>
        <strain evidence="2 3">YC6898</strain>
    </source>
</reference>
<dbReference type="PANTHER" id="PTHR43689:SF8">
    <property type="entry name" value="ALPHA_BETA-HYDROLASES SUPERFAMILY PROTEIN"/>
    <property type="match status" value="1"/>
</dbReference>
<keyword evidence="3" id="KW-1185">Reference proteome</keyword>
<sequence length="324" mass="35307">MSKWLLKSIGLIISIVAFFSPEAAGRFAFQLFARAPGPKPESEKEARVIREAGPRIRKAERVRLLLSDGAIVAAYDFGVRDEVSCRGKVLVVHGYRSRTEHMLPIIEALVAHDFHVIAIDMPGHGRSPSRRSHLVNAAEAIDAAWRQFDGFDVFIGHSFGAAAIVSVASGTVSTVPARRPYKLITIASPTRLRTIFDWFAEETGMRGAVRKAFEGEVMTLSGRPLDDYDAARGMAQIRSEVLVMHAPDDKEVPFSCAEALAATGPHVRLKPVPGYGHRRILAAPPVIEGILDFLGVRDFGDADAQLALIAKMDFGLVDKARTSA</sequence>
<feature type="domain" description="AB hydrolase-1" evidence="1">
    <location>
        <begin position="89"/>
        <end position="281"/>
    </location>
</feature>
<evidence type="ECO:0000259" key="1">
    <source>
        <dbReference type="Pfam" id="PF12697"/>
    </source>
</evidence>
<dbReference type="SUPFAM" id="SSF53474">
    <property type="entry name" value="alpha/beta-Hydrolases"/>
    <property type="match status" value="1"/>
</dbReference>
<dbReference type="AlphaFoldDB" id="A0A4R5PK57"/>
<dbReference type="GO" id="GO:0016787">
    <property type="term" value="F:hydrolase activity"/>
    <property type="evidence" value="ECO:0007669"/>
    <property type="project" value="UniProtKB-KW"/>
</dbReference>
<name>A0A4R5PK57_9HYPH</name>
<dbReference type="InterPro" id="IPR000073">
    <property type="entry name" value="AB_hydrolase_1"/>
</dbReference>
<dbReference type="Pfam" id="PF12697">
    <property type="entry name" value="Abhydrolase_6"/>
    <property type="match status" value="1"/>
</dbReference>
<evidence type="ECO:0000313" key="2">
    <source>
        <dbReference type="EMBL" id="TDH36006.1"/>
    </source>
</evidence>
<dbReference type="Proteomes" id="UP000295131">
    <property type="component" value="Unassembled WGS sequence"/>
</dbReference>
<dbReference type="EMBL" id="SMSI01000002">
    <property type="protein sequence ID" value="TDH36006.1"/>
    <property type="molecule type" value="Genomic_DNA"/>
</dbReference>
<keyword evidence="2" id="KW-0378">Hydrolase</keyword>
<comment type="caution">
    <text evidence="2">The sequence shown here is derived from an EMBL/GenBank/DDBJ whole genome shotgun (WGS) entry which is preliminary data.</text>
</comment>
<gene>
    <name evidence="2" type="ORF">E2A64_11935</name>
</gene>
<dbReference type="PANTHER" id="PTHR43689">
    <property type="entry name" value="HYDROLASE"/>
    <property type="match status" value="1"/>
</dbReference>